<dbReference type="RefSeq" id="WP_338363627.1">
    <property type="nucleotide sequence ID" value="NZ_CAWVOK010000009.1"/>
</dbReference>
<name>A0ABP0ES30_9RICK</name>
<keyword evidence="3" id="KW-1185">Reference proteome</keyword>
<proteinExistence type="predicted"/>
<dbReference type="InterPro" id="IPR008993">
    <property type="entry name" value="TIMP-like_OB-fold"/>
</dbReference>
<feature type="signal peptide" evidence="1">
    <location>
        <begin position="1"/>
        <end position="26"/>
    </location>
</feature>
<keyword evidence="1" id="KW-0732">Signal</keyword>
<protein>
    <submittedName>
        <fullName evidence="2">Uncharacterized protein</fullName>
    </submittedName>
</protein>
<evidence type="ECO:0000256" key="1">
    <source>
        <dbReference type="SAM" id="SignalP"/>
    </source>
</evidence>
<dbReference type="EMBL" id="CAWVOK010000009">
    <property type="protein sequence ID" value="CAK8162525.1"/>
    <property type="molecule type" value="Genomic_DNA"/>
</dbReference>
<dbReference type="Gene3D" id="2.40.50.120">
    <property type="match status" value="1"/>
</dbReference>
<sequence>MKNKTLILFNTMMLGGILVIFTNAFSETASCKCSLSSKTIKDSMQKSLQNSDIVVHGVVTDIVNIDSVHYIAKISNSNTWHASHKQNVELKKSNNILEKILNNTLHNNHNNISSTAKNTMNDSYYYILSSRNPEDCGAEFKTGWNYLVYANKYNNLLITSACHRTAIAGELEVDITALNNSKAKD</sequence>
<evidence type="ECO:0000313" key="2">
    <source>
        <dbReference type="EMBL" id="CAK8162525.1"/>
    </source>
</evidence>
<dbReference type="Proteomes" id="UP001314181">
    <property type="component" value="Unassembled WGS sequence"/>
</dbReference>
<organism evidence="2 3">
    <name type="scientific">Candidatus Xenohaliotis californiensis</name>
    <dbReference type="NCBI Taxonomy" id="84677"/>
    <lineage>
        <taxon>Bacteria</taxon>
        <taxon>Pseudomonadati</taxon>
        <taxon>Pseudomonadota</taxon>
        <taxon>Alphaproteobacteria</taxon>
        <taxon>Rickettsiales</taxon>
        <taxon>Anaplasmataceae</taxon>
        <taxon>Candidatus Xenohaliotis</taxon>
    </lineage>
</organism>
<accession>A0ABP0ES30</accession>
<comment type="caution">
    <text evidence="2">The sequence shown here is derived from an EMBL/GenBank/DDBJ whole genome shotgun (WGS) entry which is preliminary data.</text>
</comment>
<gene>
    <name evidence="2" type="ORF">CAXC1_180033</name>
</gene>
<evidence type="ECO:0000313" key="3">
    <source>
        <dbReference type="Proteomes" id="UP001314181"/>
    </source>
</evidence>
<dbReference type="SUPFAM" id="SSF50242">
    <property type="entry name" value="TIMP-like"/>
    <property type="match status" value="1"/>
</dbReference>
<reference evidence="2 3" key="1">
    <citation type="submission" date="2024-01" db="EMBL/GenBank/DDBJ databases">
        <authorList>
            <person name="Kunselman E."/>
        </authorList>
    </citation>
    <scope>NUCLEOTIDE SEQUENCE [LARGE SCALE GENOMIC DNA]</scope>
    <source>
        <strain evidence="2">2 abalone samples</strain>
    </source>
</reference>
<feature type="chain" id="PRO_5046452425" evidence="1">
    <location>
        <begin position="27"/>
        <end position="185"/>
    </location>
</feature>